<organism evidence="2 3">
    <name type="scientific">Oenococcus oeni ATCC BAA-1163</name>
    <dbReference type="NCBI Taxonomy" id="379360"/>
    <lineage>
        <taxon>Bacteria</taxon>
        <taxon>Bacillati</taxon>
        <taxon>Bacillota</taxon>
        <taxon>Bacilli</taxon>
        <taxon>Lactobacillales</taxon>
        <taxon>Lactobacillaceae</taxon>
        <taxon>Oenococcus</taxon>
    </lineage>
</organism>
<evidence type="ECO:0000313" key="3">
    <source>
        <dbReference type="Proteomes" id="UP000003346"/>
    </source>
</evidence>
<evidence type="ECO:0000313" key="2">
    <source>
        <dbReference type="EMBL" id="EAV39732.1"/>
    </source>
</evidence>
<evidence type="ECO:0000256" key="1">
    <source>
        <dbReference type="SAM" id="MobiDB-lite"/>
    </source>
</evidence>
<dbReference type="HOGENOM" id="CLU_104598_0_0_9"/>
<dbReference type="EMBL" id="AAUV01000043">
    <property type="protein sequence ID" value="EAV39732.1"/>
    <property type="molecule type" value="Genomic_DNA"/>
</dbReference>
<evidence type="ECO:0008006" key="4">
    <source>
        <dbReference type="Google" id="ProtNLM"/>
    </source>
</evidence>
<name>A0NIF7_OENOE</name>
<accession>A0NIF7</accession>
<proteinExistence type="predicted"/>
<dbReference type="Proteomes" id="UP000003346">
    <property type="component" value="Unassembled WGS sequence"/>
</dbReference>
<reference evidence="2 3" key="1">
    <citation type="submission" date="2006-11" db="EMBL/GenBank/DDBJ databases">
        <authorList>
            <consortium name="Laboratoire de Microbiologie (Universite Bourgogne)"/>
            <consortium name="GENOME Express"/>
            <consortium name="UMR Oenologie Ampelologie (Universite Bordeaux 2)"/>
            <person name="Guzzo J."/>
        </authorList>
    </citation>
    <scope>NUCLEOTIDE SEQUENCE [LARGE SCALE GENOMIC DNA]</scope>
    <source>
        <strain evidence="2 3">ATCC BAA-1163</strain>
    </source>
</reference>
<sequence length="231" mass="24326">MPANICFAMKRISVNSLVRSVIMAAAIVPIQIQSTSLTTARAVSNNQSKFQKQIKQSSFNQPFEIHAMTDKILSEQYTAKGKADVEAAAKKNAAEKATQQSAASKAAQAKAAENESSQQVSGQQATYTDTSYQTSSSSSTTANSSSTSNTATTSSSDSYGISDPSKAWIESVESGGDANASNGQYQGAFQLSSQVAAEYGGYSGSAADKYVAARYGSWAAAAAHHREYGWY</sequence>
<protein>
    <recommendedName>
        <fullName evidence="4">Aggregation promoting factor</fullName>
    </recommendedName>
</protein>
<dbReference type="AlphaFoldDB" id="A0NIF7"/>
<comment type="caution">
    <text evidence="2">The sequence shown here is derived from an EMBL/GenBank/DDBJ whole genome shotgun (WGS) entry which is preliminary data.</text>
</comment>
<gene>
    <name evidence="2" type="ORF">OENOO_48026</name>
</gene>
<feature type="region of interest" description="Disordered" evidence="1">
    <location>
        <begin position="105"/>
        <end position="162"/>
    </location>
</feature>